<accession>A0ABX9ZHC2</accession>
<sequence>MERRKMNSTSLHTEVKQLNDEISRLLANRTLLKHTGRPDIPVPVLASLLLPKLFGERWEEKDRLSAVAAGALYAAFTAHDSIGQEASESRQGQLTVLGGDYYSGIHYRILAEIEDIPLIRRLSKSVTEMSEKKIRLYEHREGDPPEQLLSYIEIIEAGTVSAFLVERGYGQYEAAARHGLAACRLGAECRTLHEGGRTTFLDAFLRSGGIHGNTAAAARILDRCRLFHAGRLIEETAAFGDRSGDLVSAIDGIYGITEVASIQTGKEE</sequence>
<dbReference type="Proteomes" id="UP000272481">
    <property type="component" value="Unassembled WGS sequence"/>
</dbReference>
<organism evidence="1 2">
    <name type="scientific">Bhargavaea beijingensis</name>
    <dbReference type="NCBI Taxonomy" id="426756"/>
    <lineage>
        <taxon>Bacteria</taxon>
        <taxon>Bacillati</taxon>
        <taxon>Bacillota</taxon>
        <taxon>Bacilli</taxon>
        <taxon>Bacillales</taxon>
        <taxon>Caryophanaceae</taxon>
        <taxon>Bhargavaea</taxon>
    </lineage>
</organism>
<comment type="caution">
    <text evidence="1">The sequence shown here is derived from an EMBL/GenBank/DDBJ whole genome shotgun (WGS) entry which is preliminary data.</text>
</comment>
<keyword evidence="2" id="KW-1185">Reference proteome</keyword>
<protein>
    <recommendedName>
        <fullName evidence="3">Heptaprenyl diphosphate synthase</fullName>
    </recommendedName>
</protein>
<proteinExistence type="predicted"/>
<evidence type="ECO:0000313" key="1">
    <source>
        <dbReference type="EMBL" id="RSK37907.1"/>
    </source>
</evidence>
<dbReference type="InterPro" id="IPR009920">
    <property type="entry name" value="HEPPP_synth_su1"/>
</dbReference>
<gene>
    <name evidence="1" type="ORF">EJA12_00300</name>
</gene>
<dbReference type="Gene3D" id="1.20.120.1450">
    <property type="match status" value="1"/>
</dbReference>
<evidence type="ECO:0000313" key="2">
    <source>
        <dbReference type="Proteomes" id="UP000272481"/>
    </source>
</evidence>
<evidence type="ECO:0008006" key="3">
    <source>
        <dbReference type="Google" id="ProtNLM"/>
    </source>
</evidence>
<reference evidence="1 2" key="1">
    <citation type="submission" date="2018-12" db="EMBL/GenBank/DDBJ databases">
        <title>Comparitive functional genomics of dry heat resistant strains isolated from the viking spacecraft.</title>
        <authorList>
            <person name="Seuylemezian A."/>
            <person name="Vaishampayan P."/>
        </authorList>
    </citation>
    <scope>NUCLEOTIDE SEQUENCE [LARGE SCALE GENOMIC DNA]</scope>
    <source>
        <strain evidence="1 2">M6-11</strain>
    </source>
</reference>
<dbReference type="EMBL" id="RWGW01000001">
    <property type="protein sequence ID" value="RSK37907.1"/>
    <property type="molecule type" value="Genomic_DNA"/>
</dbReference>
<name>A0ABX9ZHC2_9BACL</name>
<dbReference type="Pfam" id="PF07307">
    <property type="entry name" value="HEPPP_synt_1"/>
    <property type="match status" value="1"/>
</dbReference>